<dbReference type="Pfam" id="PF01613">
    <property type="entry name" value="Flavin_Reduct"/>
    <property type="match status" value="1"/>
</dbReference>
<protein>
    <submittedName>
        <fullName evidence="5">Flavin reductase (NADH)</fullName>
    </submittedName>
</protein>
<accession>A0A1M7UUQ2</accession>
<dbReference type="EMBL" id="LT670849">
    <property type="protein sequence ID" value="SHN86680.1"/>
    <property type="molecule type" value="Genomic_DNA"/>
</dbReference>
<reference evidence="6" key="1">
    <citation type="submission" date="2016-11" db="EMBL/GenBank/DDBJ databases">
        <authorList>
            <person name="Varghese N."/>
            <person name="Submissions S."/>
        </authorList>
    </citation>
    <scope>NUCLEOTIDE SEQUENCE [LARGE SCALE GENOMIC DNA]</scope>
    <source>
        <strain evidence="6">GAS401</strain>
    </source>
</reference>
<organism evidence="5 6">
    <name type="scientific">Bradyrhizobium erythrophlei</name>
    <dbReference type="NCBI Taxonomy" id="1437360"/>
    <lineage>
        <taxon>Bacteria</taxon>
        <taxon>Pseudomonadati</taxon>
        <taxon>Pseudomonadota</taxon>
        <taxon>Alphaproteobacteria</taxon>
        <taxon>Hyphomicrobiales</taxon>
        <taxon>Nitrobacteraceae</taxon>
        <taxon>Bradyrhizobium</taxon>
    </lineage>
</organism>
<evidence type="ECO:0000256" key="1">
    <source>
        <dbReference type="ARBA" id="ARBA00008898"/>
    </source>
</evidence>
<dbReference type="InterPro" id="IPR012349">
    <property type="entry name" value="Split_barrel_FMN-bd"/>
</dbReference>
<dbReference type="GO" id="GO:0042602">
    <property type="term" value="F:riboflavin reductase (NADPH) activity"/>
    <property type="evidence" value="ECO:0007669"/>
    <property type="project" value="TreeGrafter"/>
</dbReference>
<dbReference type="Gene3D" id="2.30.110.10">
    <property type="entry name" value="Electron Transport, Fmn-binding Protein, Chain A"/>
    <property type="match status" value="1"/>
</dbReference>
<evidence type="ECO:0000313" key="6">
    <source>
        <dbReference type="Proteomes" id="UP000184096"/>
    </source>
</evidence>
<feature type="region of interest" description="Disordered" evidence="3">
    <location>
        <begin position="1"/>
        <end position="24"/>
    </location>
</feature>
<dbReference type="PANTHER" id="PTHR30466">
    <property type="entry name" value="FLAVIN REDUCTASE"/>
    <property type="match status" value="1"/>
</dbReference>
<evidence type="ECO:0000259" key="4">
    <source>
        <dbReference type="SMART" id="SM00903"/>
    </source>
</evidence>
<dbReference type="InterPro" id="IPR002563">
    <property type="entry name" value="Flavin_Rdtase-like_dom"/>
</dbReference>
<evidence type="ECO:0000256" key="2">
    <source>
        <dbReference type="ARBA" id="ARBA00023002"/>
    </source>
</evidence>
<evidence type="ECO:0000256" key="3">
    <source>
        <dbReference type="SAM" id="MobiDB-lite"/>
    </source>
</evidence>
<name>A0A1M7UUQ2_9BRAD</name>
<dbReference type="PANTHER" id="PTHR30466:SF11">
    <property type="entry name" value="FLAVIN-DEPENDENT MONOOXYGENASE, REDUCTASE SUBUNIT HSAB"/>
    <property type="match status" value="1"/>
</dbReference>
<dbReference type="SUPFAM" id="SSF50475">
    <property type="entry name" value="FMN-binding split barrel"/>
    <property type="match status" value="1"/>
</dbReference>
<feature type="domain" description="Flavin reductase like" evidence="4">
    <location>
        <begin position="39"/>
        <end position="186"/>
    </location>
</feature>
<keyword evidence="6" id="KW-1185">Reference proteome</keyword>
<keyword evidence="2" id="KW-0560">Oxidoreductase</keyword>
<evidence type="ECO:0000313" key="5">
    <source>
        <dbReference type="EMBL" id="SHN86680.1"/>
    </source>
</evidence>
<proteinExistence type="inferred from homology"/>
<dbReference type="GO" id="GO:0010181">
    <property type="term" value="F:FMN binding"/>
    <property type="evidence" value="ECO:0007669"/>
    <property type="project" value="InterPro"/>
</dbReference>
<dbReference type="SMART" id="SM00903">
    <property type="entry name" value="Flavin_Reduct"/>
    <property type="match status" value="1"/>
</dbReference>
<dbReference type="AlphaFoldDB" id="A0A1M7UUQ2"/>
<sequence length="186" mass="19763">MPASISTTKDGAKRQTPLSVKKMPNMPASIDMKQFWQAIGQRATGSTIVTARSHGGPAGLLGLSATHLCADPPTMMVSVDKRTSALPTILDARHFAINYLSSAQRELADIFGGKSDLKGADRFTTAAWDRLATGAPTLSEAVGVIDCELVETIERYNVVIVLGRVVATSSNPGAIPLVHFRGDYLP</sequence>
<gene>
    <name evidence="5" type="ORF">SAMN05444170_6773</name>
</gene>
<dbReference type="InterPro" id="IPR050268">
    <property type="entry name" value="NADH-dep_flavin_reductase"/>
</dbReference>
<comment type="similarity">
    <text evidence="1">Belongs to the non-flavoprotein flavin reductase family.</text>
</comment>
<dbReference type="Proteomes" id="UP000184096">
    <property type="component" value="Chromosome I"/>
</dbReference>